<accession>A0A0B6YUY2</accession>
<proteinExistence type="predicted"/>
<evidence type="ECO:0000313" key="1">
    <source>
        <dbReference type="EMBL" id="CEK60119.1"/>
    </source>
</evidence>
<gene>
    <name evidence="1" type="primary">ORF38469</name>
</gene>
<reference evidence="1" key="1">
    <citation type="submission" date="2014-12" db="EMBL/GenBank/DDBJ databases">
        <title>Insight into the proteome of Arion vulgaris.</title>
        <authorList>
            <person name="Aradska J."/>
            <person name="Bulat T."/>
            <person name="Smidak R."/>
            <person name="Sarate P."/>
            <person name="Gangsoo J."/>
            <person name="Sialana F."/>
            <person name="Bilban M."/>
            <person name="Lubec G."/>
        </authorList>
    </citation>
    <scope>NUCLEOTIDE SEQUENCE</scope>
    <source>
        <tissue evidence="1">Skin</tissue>
    </source>
</reference>
<dbReference type="AlphaFoldDB" id="A0A0B6YUY2"/>
<feature type="non-terminal residue" evidence="1">
    <location>
        <position position="78"/>
    </location>
</feature>
<organism evidence="1">
    <name type="scientific">Arion vulgaris</name>
    <dbReference type="NCBI Taxonomy" id="1028688"/>
    <lineage>
        <taxon>Eukaryota</taxon>
        <taxon>Metazoa</taxon>
        <taxon>Spiralia</taxon>
        <taxon>Lophotrochozoa</taxon>
        <taxon>Mollusca</taxon>
        <taxon>Gastropoda</taxon>
        <taxon>Heterobranchia</taxon>
        <taxon>Euthyneura</taxon>
        <taxon>Panpulmonata</taxon>
        <taxon>Eupulmonata</taxon>
        <taxon>Stylommatophora</taxon>
        <taxon>Helicina</taxon>
        <taxon>Arionoidea</taxon>
        <taxon>Arionidae</taxon>
        <taxon>Arion</taxon>
    </lineage>
</organism>
<protein>
    <submittedName>
        <fullName evidence="1">Uncharacterized protein</fullName>
    </submittedName>
</protein>
<dbReference type="EMBL" id="HACG01013254">
    <property type="protein sequence ID" value="CEK60119.1"/>
    <property type="molecule type" value="Transcribed_RNA"/>
</dbReference>
<feature type="non-terminal residue" evidence="1">
    <location>
        <position position="1"/>
    </location>
</feature>
<name>A0A0B6YUY2_9EUPU</name>
<sequence>FPLGTVSMVMQFLFFYSKCFQFYGSQDEGLTSQHKVSHMASFLSGVMPSHLSRVMYRLRSSVRINHKDLQYRVPLKPN</sequence>